<accession>A0A1G2I9P6</accession>
<comment type="caution">
    <text evidence="2">The sequence shown here is derived from an EMBL/GenBank/DDBJ whole genome shotgun (WGS) entry which is preliminary data.</text>
</comment>
<dbReference type="Gene3D" id="3.30.70.60">
    <property type="match status" value="1"/>
</dbReference>
<reference evidence="2 3" key="1">
    <citation type="journal article" date="2016" name="Nat. Commun.">
        <title>Thousands of microbial genomes shed light on interconnected biogeochemical processes in an aquifer system.</title>
        <authorList>
            <person name="Anantharaman K."/>
            <person name="Brown C.T."/>
            <person name="Hug L.A."/>
            <person name="Sharon I."/>
            <person name="Castelle C.J."/>
            <person name="Probst A.J."/>
            <person name="Thomas B.C."/>
            <person name="Singh A."/>
            <person name="Wilkins M.J."/>
            <person name="Karaoz U."/>
            <person name="Brodie E.L."/>
            <person name="Williams K.H."/>
            <person name="Hubbard S.S."/>
            <person name="Banfield J.F."/>
        </authorList>
    </citation>
    <scope>NUCLEOTIDE SEQUENCE [LARGE SCALE GENOMIC DNA]</scope>
</reference>
<dbReference type="GO" id="GO:0043107">
    <property type="term" value="P:type IV pilus-dependent motility"/>
    <property type="evidence" value="ECO:0007669"/>
    <property type="project" value="InterPro"/>
</dbReference>
<evidence type="ECO:0000256" key="1">
    <source>
        <dbReference type="SAM" id="Phobius"/>
    </source>
</evidence>
<dbReference type="EMBL" id="MHOX01000005">
    <property type="protein sequence ID" value="OGZ71405.1"/>
    <property type="molecule type" value="Genomic_DNA"/>
</dbReference>
<protein>
    <recommendedName>
        <fullName evidence="4">Type 4a pilus biogenesis protein PilO</fullName>
    </recommendedName>
</protein>
<dbReference type="Pfam" id="PF04350">
    <property type="entry name" value="PilO"/>
    <property type="match status" value="1"/>
</dbReference>
<keyword evidence="1" id="KW-0472">Membrane</keyword>
<keyword evidence="1" id="KW-1133">Transmembrane helix</keyword>
<evidence type="ECO:0008006" key="4">
    <source>
        <dbReference type="Google" id="ProtNLM"/>
    </source>
</evidence>
<evidence type="ECO:0000313" key="3">
    <source>
        <dbReference type="Proteomes" id="UP000176308"/>
    </source>
</evidence>
<dbReference type="GO" id="GO:0043683">
    <property type="term" value="P:type IV pilus assembly"/>
    <property type="evidence" value="ECO:0007669"/>
    <property type="project" value="InterPro"/>
</dbReference>
<keyword evidence="1" id="KW-0812">Transmembrane</keyword>
<organism evidence="2 3">
    <name type="scientific">Candidatus Staskawiczbacteria bacterium RIFCSPLOWO2_01_FULL_33_9</name>
    <dbReference type="NCBI Taxonomy" id="1802211"/>
    <lineage>
        <taxon>Bacteria</taxon>
        <taxon>Candidatus Staskawicziibacteriota</taxon>
    </lineage>
</organism>
<gene>
    <name evidence="2" type="ORF">A2904_01920</name>
</gene>
<feature type="transmembrane region" description="Helical" evidence="1">
    <location>
        <begin position="6"/>
        <end position="25"/>
    </location>
</feature>
<proteinExistence type="predicted"/>
<dbReference type="AlphaFoldDB" id="A0A1G2I9P6"/>
<dbReference type="Proteomes" id="UP000176308">
    <property type="component" value="Unassembled WGS sequence"/>
</dbReference>
<evidence type="ECO:0000313" key="2">
    <source>
        <dbReference type="EMBL" id="OGZ71405.1"/>
    </source>
</evidence>
<sequence length="190" mass="21994">MEIDRPITIAIIIFIIIFLTYFFVVPKYYEFRDLQVKLGNAEAEYNGKFTYYSEISRIFRELENHKEVLDKVDNAIPQKPQLADLMYFFQQKSTESGLIMKNILLTKISPVTSESSIKEITFSLDLLGNYQSFKNFLYLMEHSSRLFEVSSILFGSQTASESPQSPTGQSQTGLAQQSYSFRLEIKTHSY</sequence>
<dbReference type="InterPro" id="IPR007445">
    <property type="entry name" value="PilO"/>
</dbReference>
<dbReference type="InterPro" id="IPR014717">
    <property type="entry name" value="Transl_elong_EF1B/ribsomal_bS6"/>
</dbReference>
<name>A0A1G2I9P6_9BACT</name>